<dbReference type="Proteomes" id="UP000237144">
    <property type="component" value="Unassembled WGS sequence"/>
</dbReference>
<organism evidence="1 2">
    <name type="scientific">Rhodotorula taiwanensis</name>
    <dbReference type="NCBI Taxonomy" id="741276"/>
    <lineage>
        <taxon>Eukaryota</taxon>
        <taxon>Fungi</taxon>
        <taxon>Dikarya</taxon>
        <taxon>Basidiomycota</taxon>
        <taxon>Pucciniomycotina</taxon>
        <taxon>Microbotryomycetes</taxon>
        <taxon>Sporidiobolales</taxon>
        <taxon>Sporidiobolaceae</taxon>
        <taxon>Rhodotorula</taxon>
    </lineage>
</organism>
<reference evidence="1 2" key="1">
    <citation type="journal article" date="2018" name="Front. Microbiol.">
        <title>Prospects for Fungal Bioremediation of Acidic Radioactive Waste Sites: Characterization and Genome Sequence of Rhodotorula taiwanensis MD1149.</title>
        <authorList>
            <person name="Tkavc R."/>
            <person name="Matrosova V.Y."/>
            <person name="Grichenko O.E."/>
            <person name="Gostincar C."/>
            <person name="Volpe R.P."/>
            <person name="Klimenkova P."/>
            <person name="Gaidamakova E.K."/>
            <person name="Zhou C.E."/>
            <person name="Stewart B.J."/>
            <person name="Lyman M.G."/>
            <person name="Malfatti S.A."/>
            <person name="Rubinfeld B."/>
            <person name="Courtot M."/>
            <person name="Singh J."/>
            <person name="Dalgard C.L."/>
            <person name="Hamilton T."/>
            <person name="Frey K.G."/>
            <person name="Gunde-Cimerman N."/>
            <person name="Dugan L."/>
            <person name="Daly M.J."/>
        </authorList>
    </citation>
    <scope>NUCLEOTIDE SEQUENCE [LARGE SCALE GENOMIC DNA]</scope>
    <source>
        <strain evidence="1 2">MD1149</strain>
    </source>
</reference>
<accession>A0A2S5BA37</accession>
<comment type="caution">
    <text evidence="1">The sequence shown here is derived from an EMBL/GenBank/DDBJ whole genome shotgun (WGS) entry which is preliminary data.</text>
</comment>
<dbReference type="OrthoDB" id="2803071at2759"/>
<sequence>MPAQEWQAEAVVNGVMVGNILVKLVVDELRYPGRLVNVPEQSAQERESSEMCAYARLQSLQGRHVLHCYGGFSFKMPWGNTVTGVLLEDLTGQSETLPGFIKRKLDQLQSVEQIDPLVRACFDLVHRVQAAGITAARLWADDFRVLEGSLVQTPFLCLSEFSVSSPTEEYEAFWLDFADPELGGPWQMSDEQTMLETLQSQFGDVLDDWWRGVLKEDAAYLHWSQHVLRVQEGACS</sequence>
<keyword evidence="2" id="KW-1185">Reference proteome</keyword>
<dbReference type="AlphaFoldDB" id="A0A2S5BA37"/>
<evidence type="ECO:0000313" key="2">
    <source>
        <dbReference type="Proteomes" id="UP000237144"/>
    </source>
</evidence>
<name>A0A2S5BA37_9BASI</name>
<protein>
    <submittedName>
        <fullName evidence="1">Uncharacterized protein</fullName>
    </submittedName>
</protein>
<proteinExistence type="predicted"/>
<evidence type="ECO:0000313" key="1">
    <source>
        <dbReference type="EMBL" id="POY73591.1"/>
    </source>
</evidence>
<dbReference type="EMBL" id="PJQD01000035">
    <property type="protein sequence ID" value="POY73591.1"/>
    <property type="molecule type" value="Genomic_DNA"/>
</dbReference>
<gene>
    <name evidence="1" type="ORF">BMF94_3124</name>
</gene>